<dbReference type="AlphaFoldDB" id="A0AAJ0ALT4"/>
<keyword evidence="1" id="KW-0472">Membrane</keyword>
<sequence length="83" mass="9230">MLAIRGTWVFVSIAGVGAFHWRLGQIIIHAVAMLVVLDAIKHDGQVSVVPFSILNVMDSIGRLLLLPLVEMNQLVKRGRWVRS</sequence>
<protein>
    <submittedName>
        <fullName evidence="2">Uncharacterized protein</fullName>
    </submittedName>
</protein>
<dbReference type="GeneID" id="85465095"/>
<comment type="caution">
    <text evidence="2">The sequence shown here is derived from an EMBL/GenBank/DDBJ whole genome shotgun (WGS) entry which is preliminary data.</text>
</comment>
<keyword evidence="1" id="KW-0812">Transmembrane</keyword>
<evidence type="ECO:0000313" key="3">
    <source>
        <dbReference type="Proteomes" id="UP001224890"/>
    </source>
</evidence>
<name>A0AAJ0ALT4_9PEZI</name>
<proteinExistence type="predicted"/>
<evidence type="ECO:0000256" key="1">
    <source>
        <dbReference type="SAM" id="Phobius"/>
    </source>
</evidence>
<keyword evidence="3" id="KW-1185">Reference proteome</keyword>
<reference evidence="2" key="1">
    <citation type="submission" date="2021-06" db="EMBL/GenBank/DDBJ databases">
        <title>Comparative genomics, transcriptomics and evolutionary studies reveal genomic signatures of adaptation to plant cell wall in hemibiotrophic fungi.</title>
        <authorList>
            <consortium name="DOE Joint Genome Institute"/>
            <person name="Baroncelli R."/>
            <person name="Diaz J.F."/>
            <person name="Benocci T."/>
            <person name="Peng M."/>
            <person name="Battaglia E."/>
            <person name="Haridas S."/>
            <person name="Andreopoulos W."/>
            <person name="Labutti K."/>
            <person name="Pangilinan J."/>
            <person name="Floch G.L."/>
            <person name="Makela M.R."/>
            <person name="Henrissat B."/>
            <person name="Grigoriev I.V."/>
            <person name="Crouch J.A."/>
            <person name="De Vries R.P."/>
            <person name="Sukno S.A."/>
            <person name="Thon M.R."/>
        </authorList>
    </citation>
    <scope>NUCLEOTIDE SEQUENCE</scope>
    <source>
        <strain evidence="2">CBS 193.32</strain>
    </source>
</reference>
<feature type="transmembrane region" description="Helical" evidence="1">
    <location>
        <begin position="48"/>
        <end position="69"/>
    </location>
</feature>
<dbReference type="RefSeq" id="XP_060428044.1">
    <property type="nucleotide sequence ID" value="XM_060580569.1"/>
</dbReference>
<evidence type="ECO:0000313" key="2">
    <source>
        <dbReference type="EMBL" id="KAK1674041.1"/>
    </source>
</evidence>
<organism evidence="2 3">
    <name type="scientific">Colletotrichum godetiae</name>
    <dbReference type="NCBI Taxonomy" id="1209918"/>
    <lineage>
        <taxon>Eukaryota</taxon>
        <taxon>Fungi</taxon>
        <taxon>Dikarya</taxon>
        <taxon>Ascomycota</taxon>
        <taxon>Pezizomycotina</taxon>
        <taxon>Sordariomycetes</taxon>
        <taxon>Hypocreomycetidae</taxon>
        <taxon>Glomerellales</taxon>
        <taxon>Glomerellaceae</taxon>
        <taxon>Colletotrichum</taxon>
        <taxon>Colletotrichum acutatum species complex</taxon>
    </lineage>
</organism>
<accession>A0AAJ0ALT4</accession>
<dbReference type="Proteomes" id="UP001224890">
    <property type="component" value="Unassembled WGS sequence"/>
</dbReference>
<keyword evidence="1" id="KW-1133">Transmembrane helix</keyword>
<gene>
    <name evidence="2" type="ORF">BDP55DRAFT_747257</name>
</gene>
<dbReference type="EMBL" id="JAHMHR010000028">
    <property type="protein sequence ID" value="KAK1674041.1"/>
    <property type="molecule type" value="Genomic_DNA"/>
</dbReference>
<feature type="transmembrane region" description="Helical" evidence="1">
    <location>
        <begin position="7"/>
        <end position="36"/>
    </location>
</feature>